<name>A0A426FLH7_BIBTR</name>
<dbReference type="EMBL" id="RRUC01000002">
    <property type="protein sequence ID" value="RRN06296.1"/>
    <property type="molecule type" value="Genomic_DNA"/>
</dbReference>
<comment type="caution">
    <text evidence="2">The sequence shown here is derived from an EMBL/GenBank/DDBJ whole genome shotgun (WGS) entry which is preliminary data.</text>
</comment>
<feature type="domain" description="FRG" evidence="1">
    <location>
        <begin position="20"/>
        <end position="113"/>
    </location>
</feature>
<proteinExistence type="predicted"/>
<evidence type="ECO:0000313" key="2">
    <source>
        <dbReference type="EMBL" id="RRN06296.1"/>
    </source>
</evidence>
<dbReference type="InterPro" id="IPR014966">
    <property type="entry name" value="FRG-dom"/>
</dbReference>
<dbReference type="SMART" id="SM00901">
    <property type="entry name" value="FRG"/>
    <property type="match status" value="1"/>
</dbReference>
<gene>
    <name evidence="2" type="ORF">EIM44_00325</name>
</gene>
<sequence>MEIKSIADLDQILETLQGEESTTRFFRGHSDSNFQLTPSIYREAYLIENEDKIIKDAILNCPSSFPNNTTLFDKLVTLQHYGYKTRLLDITMNALVALFFAVNDNDGADGELIVFDIPTSEIKYDSSDRVAILSALSLRDKTFSISKYIETASAMGDVAIMQYIVKEHQNLDVDRAYEAINSFVEDPVSKVSKEVIKQGIMNNIKDAREKGVKKSFNEQIDIVKIIHDIRNDKGNFDPIINYKDFNQVLCVRAKLDNQRIVRQQGSFLIFGMQETSKLEQANINPKWIRQKIIVPKEYKSKILNSLKSFGISKQTLFPELESQSKDIIEQYKPKI</sequence>
<dbReference type="Proteomes" id="UP000276010">
    <property type="component" value="Unassembled WGS sequence"/>
</dbReference>
<dbReference type="RefSeq" id="WP_125134274.1">
    <property type="nucleotide sequence ID" value="NZ_CP146202.1"/>
</dbReference>
<organism evidence="2 3">
    <name type="scientific">Bibersteinia trehalosi</name>
    <name type="common">Pasteurella trehalosi</name>
    <dbReference type="NCBI Taxonomy" id="47735"/>
    <lineage>
        <taxon>Bacteria</taxon>
        <taxon>Pseudomonadati</taxon>
        <taxon>Pseudomonadota</taxon>
        <taxon>Gammaproteobacteria</taxon>
        <taxon>Pasteurellales</taxon>
        <taxon>Pasteurellaceae</taxon>
        <taxon>Bibersteinia</taxon>
    </lineage>
</organism>
<evidence type="ECO:0000313" key="3">
    <source>
        <dbReference type="Proteomes" id="UP000276010"/>
    </source>
</evidence>
<dbReference type="Pfam" id="PF08867">
    <property type="entry name" value="FRG"/>
    <property type="match status" value="1"/>
</dbReference>
<reference evidence="2 3" key="1">
    <citation type="submission" date="2018-11" db="EMBL/GenBank/DDBJ databases">
        <title>Whole genome sequence of Bibersteinia trehalosi strain OADDL-BT1 an multidrug resistant pathogen isolate.</title>
        <authorList>
            <person name="Couger M."/>
            <person name="Ramachandran A."/>
        </authorList>
    </citation>
    <scope>NUCLEOTIDE SEQUENCE [LARGE SCALE GENOMIC DNA]</scope>
    <source>
        <strain evidence="2 3">OADDL-BT1</strain>
    </source>
</reference>
<accession>A0A426FLH7</accession>
<dbReference type="AlphaFoldDB" id="A0A426FLH7"/>
<evidence type="ECO:0000259" key="1">
    <source>
        <dbReference type="SMART" id="SM00901"/>
    </source>
</evidence>
<protein>
    <submittedName>
        <fullName evidence="2">FRG domain-containing protein</fullName>
    </submittedName>
</protein>